<dbReference type="EMBL" id="CAMAPE010000021">
    <property type="protein sequence ID" value="CAH9089775.1"/>
    <property type="molecule type" value="Genomic_DNA"/>
</dbReference>
<dbReference type="OrthoDB" id="1913236at2759"/>
<protein>
    <submittedName>
        <fullName evidence="2">Uncharacterized protein</fullName>
    </submittedName>
</protein>
<name>A0A9P1EA10_CUSEU</name>
<evidence type="ECO:0000256" key="1">
    <source>
        <dbReference type="SAM" id="MobiDB-lite"/>
    </source>
</evidence>
<evidence type="ECO:0000313" key="3">
    <source>
        <dbReference type="Proteomes" id="UP001152484"/>
    </source>
</evidence>
<organism evidence="2 3">
    <name type="scientific">Cuscuta europaea</name>
    <name type="common">European dodder</name>
    <dbReference type="NCBI Taxonomy" id="41803"/>
    <lineage>
        <taxon>Eukaryota</taxon>
        <taxon>Viridiplantae</taxon>
        <taxon>Streptophyta</taxon>
        <taxon>Embryophyta</taxon>
        <taxon>Tracheophyta</taxon>
        <taxon>Spermatophyta</taxon>
        <taxon>Magnoliopsida</taxon>
        <taxon>eudicotyledons</taxon>
        <taxon>Gunneridae</taxon>
        <taxon>Pentapetalae</taxon>
        <taxon>asterids</taxon>
        <taxon>lamiids</taxon>
        <taxon>Solanales</taxon>
        <taxon>Convolvulaceae</taxon>
        <taxon>Cuscuteae</taxon>
        <taxon>Cuscuta</taxon>
        <taxon>Cuscuta subgen. Cuscuta</taxon>
    </lineage>
</organism>
<keyword evidence="3" id="KW-1185">Reference proteome</keyword>
<comment type="caution">
    <text evidence="2">The sequence shown here is derived from an EMBL/GenBank/DDBJ whole genome shotgun (WGS) entry which is preliminary data.</text>
</comment>
<gene>
    <name evidence="2" type="ORF">CEURO_LOCUS10987</name>
</gene>
<reference evidence="2" key="1">
    <citation type="submission" date="2022-07" db="EMBL/GenBank/DDBJ databases">
        <authorList>
            <person name="Macas J."/>
            <person name="Novak P."/>
            <person name="Neumann P."/>
        </authorList>
    </citation>
    <scope>NUCLEOTIDE SEQUENCE</scope>
</reference>
<feature type="region of interest" description="Disordered" evidence="1">
    <location>
        <begin position="94"/>
        <end position="124"/>
    </location>
</feature>
<proteinExistence type="predicted"/>
<dbReference type="AlphaFoldDB" id="A0A9P1EA10"/>
<accession>A0A9P1EA10</accession>
<dbReference type="Proteomes" id="UP001152484">
    <property type="component" value="Unassembled WGS sequence"/>
</dbReference>
<sequence length="183" mass="20712">MAASIASCNFSLSGHFQFKVIKNYSVLFHCSNRFKPREHPSVLVMPKNITTLRIENTLGASHDVKCSLMEYMGLDPRIHILRRTRGTTITQWGLRRPDGPPSTRKISTQNMVQKPEEPGVPVGRGSVGQPLVGHKELPESDFILNHFYILCTRPSSCPIVNGPPKPKTWEPSPHFLYKYSSWE</sequence>
<evidence type="ECO:0000313" key="2">
    <source>
        <dbReference type="EMBL" id="CAH9089775.1"/>
    </source>
</evidence>